<evidence type="ECO:0000313" key="3">
    <source>
        <dbReference type="EMBL" id="AKA70847.1"/>
    </source>
</evidence>
<name>A0A0E3M7K9_CLOSL</name>
<dbReference type="Proteomes" id="UP000033115">
    <property type="component" value="Chromosome"/>
</dbReference>
<dbReference type="EMBL" id="CP009933">
    <property type="protein sequence ID" value="AKA70847.1"/>
    <property type="molecule type" value="Genomic_DNA"/>
</dbReference>
<dbReference type="PANTHER" id="PTHR30032:SF8">
    <property type="entry name" value="GERMINATION-SPECIFIC N-ACETYLMURAMOYL-L-ALANINE AMIDASE"/>
    <property type="match status" value="1"/>
</dbReference>
<dbReference type="InterPro" id="IPR007253">
    <property type="entry name" value="Cell_wall-bd_2"/>
</dbReference>
<dbReference type="InterPro" id="IPR051922">
    <property type="entry name" value="Bact_Sporulation_Assoc"/>
</dbReference>
<dbReference type="Gene3D" id="2.60.40.1220">
    <property type="match status" value="4"/>
</dbReference>
<dbReference type="KEGG" id="csq:CSCA_3722"/>
<evidence type="ECO:0000256" key="1">
    <source>
        <dbReference type="ARBA" id="ARBA00022729"/>
    </source>
</evidence>
<reference evidence="3 4" key="1">
    <citation type="journal article" date="2015" name="J. Biotechnol.">
        <title>Complete genome sequence of a malodorant-producing acetogen, Clostridium scatologenes ATCC 25775(T).</title>
        <authorList>
            <person name="Zhu Z."/>
            <person name="Guo T."/>
            <person name="Zheng H."/>
            <person name="Song T."/>
            <person name="Ouyang P."/>
            <person name="Xie J."/>
        </authorList>
    </citation>
    <scope>NUCLEOTIDE SEQUENCE [LARGE SCALE GENOMIC DNA]</scope>
    <source>
        <strain evidence="3 4">ATCC 25775</strain>
    </source>
</reference>
<sequence length="1173" mass="126774">MNKKCRKILASNTLMSLVFTTAFTVSSVKAAPGNVTRIGENDRYATAAKVAVMNWTNSDNVVLVTGEGYADAVSAVPLAKKLNAPILLTTPLTLNSDTANALSTLKVKKVYIVGGQASVSKEVRNKLKENYDLIELGGANRYETNVDVAEKLVELGVSPSNVMMVGGQGFSDALSVAPIAAAKEQILLLGMNDSNYMKSVLDFINKNKSKVTVVGTKNVINDNILNSFNGSRVDGGQDRFDTNLKILSAFKDFVKLDRLYVASAGFNANDDGYADALVGSAVAGKTASPLVLVDKDGSLATTNAISYIQKNATMKTDLSVIGGTGVISKSTESAINTAVNGDISGQATVQSIEAVNLNQFKVHFNIAIDSDSAENVTNYKINGNQLTTVDSNGNAVDENGAVATSIDDNTVVVTLAKPRKQYDDIMVSVKKAILTKDKINTVNAFDKAITLSDISVPILKSANIEGNSLLTLRFSEAINMKSISYIASKIKIDGQSISNYGIDADSSLTKIKDSIAAYGNVWANEVQFYFDSPIAPGDHTLKILDGEVNGVLSDAAGFTFGQTSLNFNVDSNSSKPVIKSIKETSSGEVHIMFDRPMDKKTALDARNYELNNVNLKTMLKVSFDTKDNDCTIKIKGLSNIQVGANNLYISNNVKDAYGNKVEDNTRVNFNDVKDEIKPTVASVSIIDNETIRVRFSKDVDYGYATNKDNYRLEDNNGLNITNHIAGIYSTSGENNTNNTNTYDIKLIKTNPNDDNDDWRLTDINYSLTIKNVMDISTTPNTMDNYTTTLRGTDDIAPKVTGIYYKQNSSSGKAQVVVYFSEAMDKESIMDKNNYRFINGQGDTKSLPSGTIITAGGNNRSSIIEFSNSYNIRTADSQGNIINTGTANDVLKMIVTGVKDEALNILDGVAYTGAISINSVGAQVKANTIKVYYDGDDLKADVQFNRAIDIISINDFTLGKVVPNSVSVSGNKITLIFKEGALATDAEKSSVPVIRFANGKMNNDENTTKIDLIKSQGQNAYLGIKLDAKTTDESGAFIASLSDISRSSENVIYDYQIAPKTNSDYWTAEKEAGVGKVYVTFDTVLDKNSGIKTDDFIFTGTNGTELKADLLSVNGNTVIFTFNNNNPNIMSFNDKISVKVKASISIRTEKDADGNYCSYIPSSEDLNLRDIIIK</sequence>
<dbReference type="AlphaFoldDB" id="A0A0E3M7K9"/>
<dbReference type="Gene3D" id="3.40.50.12090">
    <property type="match status" value="2"/>
</dbReference>
<accession>A0A0E3M7K9</accession>
<organism evidence="3 4">
    <name type="scientific">Clostridium scatologenes</name>
    <dbReference type="NCBI Taxonomy" id="1548"/>
    <lineage>
        <taxon>Bacteria</taxon>
        <taxon>Bacillati</taxon>
        <taxon>Bacillota</taxon>
        <taxon>Clostridia</taxon>
        <taxon>Eubacteriales</taxon>
        <taxon>Clostridiaceae</taxon>
        <taxon>Clostridium</taxon>
    </lineage>
</organism>
<dbReference type="RefSeq" id="WP_046066024.1">
    <property type="nucleotide sequence ID" value="NZ_CP009933.1"/>
</dbReference>
<evidence type="ECO:0000256" key="2">
    <source>
        <dbReference type="SAM" id="SignalP"/>
    </source>
</evidence>
<evidence type="ECO:0000313" key="4">
    <source>
        <dbReference type="Proteomes" id="UP000033115"/>
    </source>
</evidence>
<protein>
    <submittedName>
        <fullName evidence="3">Putative cell wall binding repeat 2-containing protein</fullName>
    </submittedName>
</protein>
<gene>
    <name evidence="3" type="ORF">CSCA_3722</name>
</gene>
<feature type="signal peptide" evidence="2">
    <location>
        <begin position="1"/>
        <end position="30"/>
    </location>
</feature>
<keyword evidence="4" id="KW-1185">Reference proteome</keyword>
<feature type="chain" id="PRO_5002411512" evidence="2">
    <location>
        <begin position="31"/>
        <end position="1173"/>
    </location>
</feature>
<dbReference type="InterPro" id="IPR014755">
    <property type="entry name" value="Cu-Rt/internalin_Ig-like"/>
</dbReference>
<keyword evidence="1 2" id="KW-0732">Signal</keyword>
<dbReference type="Pfam" id="PF04122">
    <property type="entry name" value="CW_binding_2"/>
    <property type="match status" value="3"/>
</dbReference>
<proteinExistence type="predicted"/>
<dbReference type="STRING" id="1548.CSCA_3722"/>
<dbReference type="PANTHER" id="PTHR30032">
    <property type="entry name" value="N-ACETYLMURAMOYL-L-ALANINE AMIDASE-RELATED"/>
    <property type="match status" value="1"/>
</dbReference>
<dbReference type="HOGENOM" id="CLU_274036_0_0_9"/>